<dbReference type="VEuPathDB" id="FungiDB:HpaG814398"/>
<accession>M4C5M2</accession>
<sequence>MPVGPEGQMTWINSCALELAELVSGLHYPVAYLALMPGETLRSFGHVINCASQLAVIRKHTTHADGKLRDLCTGWAATADVQTCQIRWRATDNIQRWRCFNKLQPELLCATVIEPLPDLDHWGILNVICVLLPQLAPADVETNVVMPQTKAVLYHLSKVVRAAVFIILCKPADCQPALDLIARDGQVLDSMC</sequence>
<evidence type="ECO:0000313" key="1">
    <source>
        <dbReference type="EnsemblProtists" id="HpaP814398"/>
    </source>
</evidence>
<evidence type="ECO:0000313" key="2">
    <source>
        <dbReference type="Proteomes" id="UP000011713"/>
    </source>
</evidence>
<protein>
    <submittedName>
        <fullName evidence="1">Uncharacterized protein</fullName>
    </submittedName>
</protein>
<name>M4C5M2_HYAAE</name>
<keyword evidence="2" id="KW-1185">Reference proteome</keyword>
<dbReference type="Proteomes" id="UP000011713">
    <property type="component" value="Unassembled WGS sequence"/>
</dbReference>
<dbReference type="EMBL" id="JH598396">
    <property type="status" value="NOT_ANNOTATED_CDS"/>
    <property type="molecule type" value="Genomic_DNA"/>
</dbReference>
<dbReference type="AlphaFoldDB" id="M4C5M2"/>
<dbReference type="HOGENOM" id="CLU_093659_0_0_1"/>
<proteinExistence type="predicted"/>
<dbReference type="InParanoid" id="M4C5M2"/>
<reference evidence="2" key="1">
    <citation type="journal article" date="2010" name="Science">
        <title>Signatures of adaptation to obligate biotrophy in the Hyaloperonospora arabidopsidis genome.</title>
        <authorList>
            <person name="Baxter L."/>
            <person name="Tripathy S."/>
            <person name="Ishaque N."/>
            <person name="Boot N."/>
            <person name="Cabral A."/>
            <person name="Kemen E."/>
            <person name="Thines M."/>
            <person name="Ah-Fong A."/>
            <person name="Anderson R."/>
            <person name="Badejoko W."/>
            <person name="Bittner-Eddy P."/>
            <person name="Boore J.L."/>
            <person name="Chibucos M.C."/>
            <person name="Coates M."/>
            <person name="Dehal P."/>
            <person name="Delehaunty K."/>
            <person name="Dong S."/>
            <person name="Downton P."/>
            <person name="Dumas B."/>
            <person name="Fabro G."/>
            <person name="Fronick C."/>
            <person name="Fuerstenberg S.I."/>
            <person name="Fulton L."/>
            <person name="Gaulin E."/>
            <person name="Govers F."/>
            <person name="Hughes L."/>
            <person name="Humphray S."/>
            <person name="Jiang R.H."/>
            <person name="Judelson H."/>
            <person name="Kamoun S."/>
            <person name="Kyung K."/>
            <person name="Meijer H."/>
            <person name="Minx P."/>
            <person name="Morris P."/>
            <person name="Nelson J."/>
            <person name="Phuntumart V."/>
            <person name="Qutob D."/>
            <person name="Rehmany A."/>
            <person name="Rougon-Cardoso A."/>
            <person name="Ryden P."/>
            <person name="Torto-Alalibo T."/>
            <person name="Studholme D."/>
            <person name="Wang Y."/>
            <person name="Win J."/>
            <person name="Wood J."/>
            <person name="Clifton S.W."/>
            <person name="Rogers J."/>
            <person name="Van den Ackerveken G."/>
            <person name="Jones J.D."/>
            <person name="McDowell J.M."/>
            <person name="Beynon J."/>
            <person name="Tyler B.M."/>
        </authorList>
    </citation>
    <scope>NUCLEOTIDE SEQUENCE [LARGE SCALE GENOMIC DNA]</scope>
    <source>
        <strain evidence="2">Emoy2</strain>
    </source>
</reference>
<organism evidence="1 2">
    <name type="scientific">Hyaloperonospora arabidopsidis (strain Emoy2)</name>
    <name type="common">Downy mildew agent</name>
    <name type="synonym">Peronospora arabidopsidis</name>
    <dbReference type="NCBI Taxonomy" id="559515"/>
    <lineage>
        <taxon>Eukaryota</taxon>
        <taxon>Sar</taxon>
        <taxon>Stramenopiles</taxon>
        <taxon>Oomycota</taxon>
        <taxon>Peronosporomycetes</taxon>
        <taxon>Peronosporales</taxon>
        <taxon>Peronosporaceae</taxon>
        <taxon>Hyaloperonospora</taxon>
    </lineage>
</organism>
<reference evidence="1" key="2">
    <citation type="submission" date="2015-06" db="UniProtKB">
        <authorList>
            <consortium name="EnsemblProtists"/>
        </authorList>
    </citation>
    <scope>IDENTIFICATION</scope>
    <source>
        <strain evidence="1">Emoy2</strain>
    </source>
</reference>
<dbReference type="EnsemblProtists" id="HpaT814398">
    <property type="protein sequence ID" value="HpaP814398"/>
    <property type="gene ID" value="HpaG814398"/>
</dbReference>